<name>A0ABW8JMX1_9GAMM</name>
<proteinExistence type="predicted"/>
<dbReference type="Proteomes" id="UP001620461">
    <property type="component" value="Unassembled WGS sequence"/>
</dbReference>
<organism evidence="1 2">
    <name type="scientific">Dyella jejuensis</name>
    <dbReference type="NCBI Taxonomy" id="1432009"/>
    <lineage>
        <taxon>Bacteria</taxon>
        <taxon>Pseudomonadati</taxon>
        <taxon>Pseudomonadota</taxon>
        <taxon>Gammaproteobacteria</taxon>
        <taxon>Lysobacterales</taxon>
        <taxon>Rhodanobacteraceae</taxon>
        <taxon>Dyella</taxon>
    </lineage>
</organism>
<gene>
    <name evidence="1" type="ORF">ISP15_17860</name>
</gene>
<reference evidence="1 2" key="1">
    <citation type="submission" date="2020-10" db="EMBL/GenBank/DDBJ databases">
        <title>Phylogeny of dyella-like bacteria.</title>
        <authorList>
            <person name="Fu J."/>
        </authorList>
    </citation>
    <scope>NUCLEOTIDE SEQUENCE [LARGE SCALE GENOMIC DNA]</scope>
    <source>
        <strain evidence="1 2">JP1</strain>
    </source>
</reference>
<sequence length="186" mass="21479">MTLADSFNGDPGSMRGWMALDQSGHGMFAASAYQNQLLNAKDLQKEKEKRQLDASTRVTNLAKLGFTYADVTRQDEHVTINDLVWHHRLTAMYEVTDPSHPTQGKLLEWRESYEHAVDDTHILRRQAHYDAMIVADPEWIAARRNLLLKLVQAVRIEPMTQAEVDAAVIQYQQQVQQDKLDWKRKH</sequence>
<keyword evidence="2" id="KW-1185">Reference proteome</keyword>
<evidence type="ECO:0000313" key="1">
    <source>
        <dbReference type="EMBL" id="MFK2902198.1"/>
    </source>
</evidence>
<accession>A0ABW8JMX1</accession>
<dbReference type="RefSeq" id="WP_404549305.1">
    <property type="nucleotide sequence ID" value="NZ_JADIKJ010000030.1"/>
</dbReference>
<dbReference type="EMBL" id="JADIKJ010000030">
    <property type="protein sequence ID" value="MFK2902198.1"/>
    <property type="molecule type" value="Genomic_DNA"/>
</dbReference>
<evidence type="ECO:0000313" key="2">
    <source>
        <dbReference type="Proteomes" id="UP001620461"/>
    </source>
</evidence>
<comment type="caution">
    <text evidence="1">The sequence shown here is derived from an EMBL/GenBank/DDBJ whole genome shotgun (WGS) entry which is preliminary data.</text>
</comment>
<protein>
    <submittedName>
        <fullName evidence="1">Uncharacterized protein</fullName>
    </submittedName>
</protein>